<keyword evidence="8" id="KW-1185">Reference proteome</keyword>
<accession>A0A2W7IY89</accession>
<keyword evidence="2 6" id="KW-0812">Transmembrane</keyword>
<feature type="region of interest" description="Disordered" evidence="5">
    <location>
        <begin position="1"/>
        <end position="43"/>
    </location>
</feature>
<evidence type="ECO:0000256" key="6">
    <source>
        <dbReference type="SAM" id="Phobius"/>
    </source>
</evidence>
<gene>
    <name evidence="7" type="ORF">C8P66_101387</name>
</gene>
<sequence>MSGFRPGFSDEPPPPQREPVLEPGFVETTTPAPAAPDWSPASTAPPATGVGALGWIAGGLCLLLGGSLVMSMIGFAMDQMARSPTLGFVTLGVQAAAVLALGAGAGMELRAWRRLRLVDGLRLALTDPAMPLETARAAAIDWLDLLGARLPEVAITRQALLDCTSIAELRAMLDHRAIAPLQEQSRRAGERAGLQGAALVAIAPSPALDGLVAGVRGLVLLREVAAIHGLRPGLSVTIGLLRRVAHTALGVAAVDVAAASAADYALGAMPGVKHIAAAVPGAGLTARRLYRLALAVAEACSPRGDFTR</sequence>
<dbReference type="AlphaFoldDB" id="A0A2W7IY89"/>
<protein>
    <submittedName>
        <fullName evidence="7">Putative membrane protein</fullName>
    </submittedName>
</protein>
<dbReference type="RefSeq" id="WP_111396429.1">
    <property type="nucleotide sequence ID" value="NZ_QKYU01000001.1"/>
</dbReference>
<reference evidence="7 8" key="1">
    <citation type="submission" date="2018-06" db="EMBL/GenBank/DDBJ databases">
        <title>Genomic Encyclopedia of Archaeal and Bacterial Type Strains, Phase II (KMG-II): from individual species to whole genera.</title>
        <authorList>
            <person name="Goeker M."/>
        </authorList>
    </citation>
    <scope>NUCLEOTIDE SEQUENCE [LARGE SCALE GENOMIC DNA]</scope>
    <source>
        <strain evidence="7 8">DSM 24525</strain>
    </source>
</reference>
<organism evidence="7 8">
    <name type="scientific">Humitalea rosea</name>
    <dbReference type="NCBI Taxonomy" id="990373"/>
    <lineage>
        <taxon>Bacteria</taxon>
        <taxon>Pseudomonadati</taxon>
        <taxon>Pseudomonadota</taxon>
        <taxon>Alphaproteobacteria</taxon>
        <taxon>Acetobacterales</taxon>
        <taxon>Roseomonadaceae</taxon>
        <taxon>Humitalea</taxon>
    </lineage>
</organism>
<proteinExistence type="predicted"/>
<name>A0A2W7IY89_9PROT</name>
<feature type="transmembrane region" description="Helical" evidence="6">
    <location>
        <begin position="88"/>
        <end position="107"/>
    </location>
</feature>
<dbReference type="GO" id="GO:0016020">
    <property type="term" value="C:membrane"/>
    <property type="evidence" value="ECO:0007669"/>
    <property type="project" value="UniProtKB-SubCell"/>
</dbReference>
<comment type="subcellular location">
    <subcellularLocation>
        <location evidence="1">Membrane</location>
        <topology evidence="1">Multi-pass membrane protein</topology>
    </subcellularLocation>
</comment>
<evidence type="ECO:0000256" key="3">
    <source>
        <dbReference type="ARBA" id="ARBA00022989"/>
    </source>
</evidence>
<evidence type="ECO:0000256" key="4">
    <source>
        <dbReference type="ARBA" id="ARBA00023136"/>
    </source>
</evidence>
<dbReference type="EMBL" id="QKYU01000001">
    <property type="protein sequence ID" value="PZW51165.1"/>
    <property type="molecule type" value="Genomic_DNA"/>
</dbReference>
<comment type="caution">
    <text evidence="7">The sequence shown here is derived from an EMBL/GenBank/DDBJ whole genome shotgun (WGS) entry which is preliminary data.</text>
</comment>
<feature type="compositionally biased region" description="Low complexity" evidence="5">
    <location>
        <begin position="28"/>
        <end position="43"/>
    </location>
</feature>
<evidence type="ECO:0000256" key="5">
    <source>
        <dbReference type="SAM" id="MobiDB-lite"/>
    </source>
</evidence>
<dbReference type="InterPro" id="IPR021147">
    <property type="entry name" value="DUF697"/>
</dbReference>
<evidence type="ECO:0000313" key="7">
    <source>
        <dbReference type="EMBL" id="PZW51165.1"/>
    </source>
</evidence>
<evidence type="ECO:0000256" key="1">
    <source>
        <dbReference type="ARBA" id="ARBA00004141"/>
    </source>
</evidence>
<dbReference type="Pfam" id="PF05128">
    <property type="entry name" value="DUF697"/>
    <property type="match status" value="1"/>
</dbReference>
<evidence type="ECO:0000256" key="2">
    <source>
        <dbReference type="ARBA" id="ARBA00022692"/>
    </source>
</evidence>
<keyword evidence="3 6" id="KW-1133">Transmembrane helix</keyword>
<feature type="transmembrane region" description="Helical" evidence="6">
    <location>
        <begin position="52"/>
        <end position="76"/>
    </location>
</feature>
<keyword evidence="4 6" id="KW-0472">Membrane</keyword>
<evidence type="ECO:0000313" key="8">
    <source>
        <dbReference type="Proteomes" id="UP000249688"/>
    </source>
</evidence>
<dbReference type="Proteomes" id="UP000249688">
    <property type="component" value="Unassembled WGS sequence"/>
</dbReference>